<accession>A0A369B6V9</accession>
<evidence type="ECO:0000313" key="2">
    <source>
        <dbReference type="Proteomes" id="UP000253034"/>
    </source>
</evidence>
<dbReference type="Pfam" id="PF13669">
    <property type="entry name" value="Glyoxalase_4"/>
    <property type="match status" value="1"/>
</dbReference>
<dbReference type="OrthoDB" id="9788468at2"/>
<dbReference type="InterPro" id="IPR029068">
    <property type="entry name" value="Glyas_Bleomycin-R_OHBP_Dase"/>
</dbReference>
<protein>
    <submittedName>
        <fullName evidence="1">Methylmalonyl-CoA epimerase</fullName>
    </submittedName>
</protein>
<dbReference type="Gene3D" id="3.10.180.10">
    <property type="entry name" value="2,3-Dihydroxybiphenyl 1,2-Dioxygenase, domain 1"/>
    <property type="match status" value="1"/>
</dbReference>
<sequence length="145" mass="16933">MNNVERDVRLKLKLHHTAYATRSTDNSIEALKHIYPKVKIYRELDQGQNVYCSYLYNEIEPYMIELVEPAGKPSPVDSLLKERESALYHVCYRVNDFLKGVELFKKEGYFIITKPFKPMYEKSLICCYLFNINSGIVEIVGNKAK</sequence>
<reference evidence="1 2" key="1">
    <citation type="submission" date="2018-07" db="EMBL/GenBank/DDBJ databases">
        <title>Genomic Encyclopedia of Type Strains, Phase IV (KMG-IV): sequencing the most valuable type-strain genomes for metagenomic binning, comparative biology and taxonomic classification.</title>
        <authorList>
            <person name="Goeker M."/>
        </authorList>
    </citation>
    <scope>NUCLEOTIDE SEQUENCE [LARGE SCALE GENOMIC DNA]</scope>
    <source>
        <strain evidence="1 2">DSM 27016</strain>
    </source>
</reference>
<gene>
    <name evidence="1" type="ORF">DFR58_108144</name>
</gene>
<keyword evidence="2" id="KW-1185">Reference proteome</keyword>
<dbReference type="RefSeq" id="WP_114297481.1">
    <property type="nucleotide sequence ID" value="NZ_QPJT01000008.1"/>
</dbReference>
<comment type="caution">
    <text evidence="1">The sequence shown here is derived from an EMBL/GenBank/DDBJ whole genome shotgun (WGS) entry which is preliminary data.</text>
</comment>
<organism evidence="1 2">
    <name type="scientific">Anaerobacterium chartisolvens</name>
    <dbReference type="NCBI Taxonomy" id="1297424"/>
    <lineage>
        <taxon>Bacteria</taxon>
        <taxon>Bacillati</taxon>
        <taxon>Bacillota</taxon>
        <taxon>Clostridia</taxon>
        <taxon>Eubacteriales</taxon>
        <taxon>Oscillospiraceae</taxon>
        <taxon>Anaerobacterium</taxon>
    </lineage>
</organism>
<dbReference type="SUPFAM" id="SSF54593">
    <property type="entry name" value="Glyoxalase/Bleomycin resistance protein/Dihydroxybiphenyl dioxygenase"/>
    <property type="match status" value="1"/>
</dbReference>
<dbReference type="Proteomes" id="UP000253034">
    <property type="component" value="Unassembled WGS sequence"/>
</dbReference>
<proteinExistence type="predicted"/>
<dbReference type="AlphaFoldDB" id="A0A369B6V9"/>
<evidence type="ECO:0000313" key="1">
    <source>
        <dbReference type="EMBL" id="RCX17249.1"/>
    </source>
</evidence>
<name>A0A369B6V9_9FIRM</name>
<dbReference type="EMBL" id="QPJT01000008">
    <property type="protein sequence ID" value="RCX17249.1"/>
    <property type="molecule type" value="Genomic_DNA"/>
</dbReference>